<comment type="similarity">
    <text evidence="2">Belongs to the insect chemoreceptor superfamily. Gustatory receptor (GR) family. Gr5a subfamily.</text>
</comment>
<dbReference type="AlphaFoldDB" id="A0AAW1TNE8"/>
<dbReference type="EMBL" id="JARQZJ010000010">
    <property type="protein sequence ID" value="KAK9872284.1"/>
    <property type="molecule type" value="Genomic_DNA"/>
</dbReference>
<evidence type="ECO:0000256" key="4">
    <source>
        <dbReference type="ARBA" id="ARBA00022692"/>
    </source>
</evidence>
<comment type="caution">
    <text evidence="9">The sequence shown here is derived from an EMBL/GenBank/DDBJ whole genome shotgun (WGS) entry which is preliminary data.</text>
</comment>
<evidence type="ECO:0008006" key="11">
    <source>
        <dbReference type="Google" id="ProtNLM"/>
    </source>
</evidence>
<reference evidence="9 10" key="1">
    <citation type="submission" date="2023-03" db="EMBL/GenBank/DDBJ databases">
        <title>Genome insight into feeding habits of ladybird beetles.</title>
        <authorList>
            <person name="Li H.-S."/>
            <person name="Huang Y.-H."/>
            <person name="Pang H."/>
        </authorList>
    </citation>
    <scope>NUCLEOTIDE SEQUENCE [LARGE SCALE GENOMIC DNA]</scope>
    <source>
        <strain evidence="9">SYSU_2023b</strain>
        <tissue evidence="9">Whole body</tissue>
    </source>
</reference>
<feature type="transmembrane region" description="Helical" evidence="8">
    <location>
        <begin position="155"/>
        <end position="178"/>
    </location>
</feature>
<dbReference type="Pfam" id="PF06151">
    <property type="entry name" value="Trehalose_recp"/>
    <property type="match status" value="1"/>
</dbReference>
<evidence type="ECO:0000256" key="8">
    <source>
        <dbReference type="SAM" id="Phobius"/>
    </source>
</evidence>
<proteinExistence type="inferred from homology"/>
<feature type="transmembrane region" description="Helical" evidence="8">
    <location>
        <begin position="290"/>
        <end position="310"/>
    </location>
</feature>
<dbReference type="GO" id="GO:0050916">
    <property type="term" value="P:sensory perception of sweet taste"/>
    <property type="evidence" value="ECO:0007669"/>
    <property type="project" value="UniProtKB-ARBA"/>
</dbReference>
<evidence type="ECO:0000256" key="7">
    <source>
        <dbReference type="ARBA" id="ARBA00023170"/>
    </source>
</evidence>
<keyword evidence="3" id="KW-1003">Cell membrane</keyword>
<keyword evidence="4 8" id="KW-0812">Transmembrane</keyword>
<keyword evidence="5 8" id="KW-1133">Transmembrane helix</keyword>
<accession>A0AAW1TNE8</accession>
<evidence type="ECO:0000313" key="9">
    <source>
        <dbReference type="EMBL" id="KAK9872284.1"/>
    </source>
</evidence>
<gene>
    <name evidence="9" type="ORF">WA026_017086</name>
</gene>
<dbReference type="GO" id="GO:0005886">
    <property type="term" value="C:plasma membrane"/>
    <property type="evidence" value="ECO:0007669"/>
    <property type="project" value="UniProtKB-SubCell"/>
</dbReference>
<keyword evidence="10" id="KW-1185">Reference proteome</keyword>
<protein>
    <recommendedName>
        <fullName evidence="11">Gustatory receptor</fullName>
    </recommendedName>
</protein>
<evidence type="ECO:0000256" key="5">
    <source>
        <dbReference type="ARBA" id="ARBA00022989"/>
    </source>
</evidence>
<feature type="transmembrane region" description="Helical" evidence="8">
    <location>
        <begin position="103"/>
        <end position="123"/>
    </location>
</feature>
<dbReference type="InterPro" id="IPR009318">
    <property type="entry name" value="Gustatory_rcpt"/>
</dbReference>
<dbReference type="GO" id="GO:0008527">
    <property type="term" value="F:taste receptor activity"/>
    <property type="evidence" value="ECO:0007669"/>
    <property type="project" value="InterPro"/>
</dbReference>
<dbReference type="PANTHER" id="PTHR21421">
    <property type="entry name" value="GUSTATORY RECEPTOR"/>
    <property type="match status" value="1"/>
</dbReference>
<evidence type="ECO:0000256" key="1">
    <source>
        <dbReference type="ARBA" id="ARBA00004651"/>
    </source>
</evidence>
<evidence type="ECO:0000313" key="10">
    <source>
        <dbReference type="Proteomes" id="UP001431783"/>
    </source>
</evidence>
<feature type="transmembrane region" description="Helical" evidence="8">
    <location>
        <begin position="70"/>
        <end position="91"/>
    </location>
</feature>
<organism evidence="9 10">
    <name type="scientific">Henosepilachna vigintioctopunctata</name>
    <dbReference type="NCBI Taxonomy" id="420089"/>
    <lineage>
        <taxon>Eukaryota</taxon>
        <taxon>Metazoa</taxon>
        <taxon>Ecdysozoa</taxon>
        <taxon>Arthropoda</taxon>
        <taxon>Hexapoda</taxon>
        <taxon>Insecta</taxon>
        <taxon>Pterygota</taxon>
        <taxon>Neoptera</taxon>
        <taxon>Endopterygota</taxon>
        <taxon>Coleoptera</taxon>
        <taxon>Polyphaga</taxon>
        <taxon>Cucujiformia</taxon>
        <taxon>Coccinelloidea</taxon>
        <taxon>Coccinellidae</taxon>
        <taxon>Epilachninae</taxon>
        <taxon>Epilachnini</taxon>
        <taxon>Henosepilachna</taxon>
    </lineage>
</organism>
<evidence type="ECO:0000256" key="3">
    <source>
        <dbReference type="ARBA" id="ARBA00022475"/>
    </source>
</evidence>
<sequence length="369" mass="43360">MVILLGEDTIPVIKMTKDKQKNNYMENGKSFHDSMKFLFRISQFFGLFPLQGTSSSTYKDMYFSWFSFRTIYTLLIAVISFVHGVWCAFFLMSSQVTFEVYELNVFFFYARGGLTCLVFLTLAKNWPLLLRDFEKVEKFSLQYPPSTVRDRELKIITFVIFFCAAVEHFTVQFMNFVASVRCENNIWDTFHRFFVYISYRQVFSYVSYNIFLGILLQTLNFFVTFGWTFIDIFIINASKNFSEKLVQLRNQISTTITSEIHSSNSWGKLREQYTQILTLFRTFNQKLNNIILVSFATNIYFLLTQLFAWMRTNGSETTLHHIYHALSFSLLVSRTGFVCFYGASIKEESVIIQKTLVTIPSHLYNDEVI</sequence>
<dbReference type="PANTHER" id="PTHR21421:SF29">
    <property type="entry name" value="GUSTATORY RECEPTOR 5A FOR TREHALOSE-RELATED"/>
    <property type="match status" value="1"/>
</dbReference>
<feature type="transmembrane region" description="Helical" evidence="8">
    <location>
        <begin position="322"/>
        <end position="343"/>
    </location>
</feature>
<evidence type="ECO:0000256" key="2">
    <source>
        <dbReference type="ARBA" id="ARBA00005327"/>
    </source>
</evidence>
<keyword evidence="7" id="KW-0675">Receptor</keyword>
<keyword evidence="6 8" id="KW-0472">Membrane</keyword>
<dbReference type="Proteomes" id="UP001431783">
    <property type="component" value="Unassembled WGS sequence"/>
</dbReference>
<evidence type="ECO:0000256" key="6">
    <source>
        <dbReference type="ARBA" id="ARBA00023136"/>
    </source>
</evidence>
<comment type="subcellular location">
    <subcellularLocation>
        <location evidence="1">Cell membrane</location>
        <topology evidence="1">Multi-pass membrane protein</topology>
    </subcellularLocation>
</comment>
<name>A0AAW1TNE8_9CUCU</name>
<feature type="transmembrane region" description="Helical" evidence="8">
    <location>
        <begin position="214"/>
        <end position="235"/>
    </location>
</feature>